<dbReference type="GO" id="GO:0003677">
    <property type="term" value="F:DNA binding"/>
    <property type="evidence" value="ECO:0007669"/>
    <property type="project" value="UniProtKB-KW"/>
</dbReference>
<evidence type="ECO:0000313" key="3">
    <source>
        <dbReference type="Proteomes" id="UP000011666"/>
    </source>
</evidence>
<evidence type="ECO:0000259" key="1">
    <source>
        <dbReference type="PROSITE" id="PS50943"/>
    </source>
</evidence>
<accession>M0QMM2</accession>
<organism evidence="2 3">
    <name type="scientific">Gordonia soli NBRC 108243</name>
    <dbReference type="NCBI Taxonomy" id="1223545"/>
    <lineage>
        <taxon>Bacteria</taxon>
        <taxon>Bacillati</taxon>
        <taxon>Actinomycetota</taxon>
        <taxon>Actinomycetes</taxon>
        <taxon>Mycobacteriales</taxon>
        <taxon>Gordoniaceae</taxon>
        <taxon>Gordonia</taxon>
    </lineage>
</organism>
<dbReference type="Pfam" id="PF13560">
    <property type="entry name" value="HTH_31"/>
    <property type="match status" value="1"/>
</dbReference>
<dbReference type="Gene3D" id="3.30.450.180">
    <property type="match status" value="1"/>
</dbReference>
<dbReference type="RefSeq" id="WP_007623379.1">
    <property type="nucleotide sequence ID" value="NZ_BANX01000028.1"/>
</dbReference>
<dbReference type="SUPFAM" id="SSF47413">
    <property type="entry name" value="lambda repressor-like DNA-binding domains"/>
    <property type="match status" value="1"/>
</dbReference>
<dbReference type="STRING" id="1223545.GS4_28_01280"/>
<feature type="domain" description="HTH cro/C1-type" evidence="1">
    <location>
        <begin position="35"/>
        <end position="80"/>
    </location>
</feature>
<dbReference type="Pfam" id="PF17765">
    <property type="entry name" value="MLTR_LBD"/>
    <property type="match status" value="1"/>
</dbReference>
<proteinExistence type="predicted"/>
<dbReference type="PROSITE" id="PS50943">
    <property type="entry name" value="HTH_CROC1"/>
    <property type="match status" value="1"/>
</dbReference>
<dbReference type="InterPro" id="IPR001387">
    <property type="entry name" value="Cro/C1-type_HTH"/>
</dbReference>
<name>M0QMM2_9ACTN</name>
<dbReference type="PANTHER" id="PTHR35010:SF2">
    <property type="entry name" value="BLL4672 PROTEIN"/>
    <property type="match status" value="1"/>
</dbReference>
<comment type="caution">
    <text evidence="2">The sequence shown here is derived from an EMBL/GenBank/DDBJ whole genome shotgun (WGS) entry which is preliminary data.</text>
</comment>
<dbReference type="InterPro" id="IPR010982">
    <property type="entry name" value="Lambda_DNA-bd_dom_sf"/>
</dbReference>
<dbReference type="AlphaFoldDB" id="M0QMM2"/>
<dbReference type="SMART" id="SM00530">
    <property type="entry name" value="HTH_XRE"/>
    <property type="match status" value="1"/>
</dbReference>
<dbReference type="CDD" id="cd00093">
    <property type="entry name" value="HTH_XRE"/>
    <property type="match status" value="1"/>
</dbReference>
<reference evidence="2 3" key="1">
    <citation type="submission" date="2013-01" db="EMBL/GenBank/DDBJ databases">
        <title>Whole genome shotgun sequence of Gordonia soli NBRC 108243.</title>
        <authorList>
            <person name="Isaki-Nakamura S."/>
            <person name="Hosoyama A."/>
            <person name="Tsuchikane K."/>
            <person name="Ando Y."/>
            <person name="Baba S."/>
            <person name="Ohji S."/>
            <person name="Hamada M."/>
            <person name="Tamura T."/>
            <person name="Yamazoe A."/>
            <person name="Yamazaki S."/>
            <person name="Fujita N."/>
        </authorList>
    </citation>
    <scope>NUCLEOTIDE SEQUENCE [LARGE SCALE GENOMIC DNA]</scope>
    <source>
        <strain evidence="2 3">NBRC 108243</strain>
    </source>
</reference>
<dbReference type="PANTHER" id="PTHR35010">
    <property type="entry name" value="BLL4672 PROTEIN-RELATED"/>
    <property type="match status" value="1"/>
</dbReference>
<dbReference type="eggNOG" id="COG1396">
    <property type="taxonomic scope" value="Bacteria"/>
</dbReference>
<keyword evidence="2" id="KW-0238">DNA-binding</keyword>
<evidence type="ECO:0000313" key="2">
    <source>
        <dbReference type="EMBL" id="GAC69880.1"/>
    </source>
</evidence>
<gene>
    <name evidence="2" type="ORF">GS4_28_01280</name>
</gene>
<dbReference type="Proteomes" id="UP000011666">
    <property type="component" value="Unassembled WGS sequence"/>
</dbReference>
<dbReference type="Gene3D" id="1.10.260.40">
    <property type="entry name" value="lambda repressor-like DNA-binding domains"/>
    <property type="match status" value="1"/>
</dbReference>
<sequence length="281" mass="31334">MDRVSEFADVLRAWRDRVRPADVGLPAGTGRRTPGLRREELAMLADVSVDYIVRLEQGRATNPSPQLLGALARALRLTDLERDHLFRVAGAAPPRRDLVPRHITPGVQRIVDRLGDVPLAVFTATFDILLWNDLWAALTGDPERVPPEERNVVWRHFMCGHEGIDYTTDHEEEFATDLVAELRAATGRYPADPGLSQLIARLRRESADFDRRWTTAQVAEHRSSRKAVSTPVGPITVDCDVLTVPGGDLRIVVYTVVPDTEDATKLDLLRVTGLQHLLPNP</sequence>
<dbReference type="EMBL" id="BANX01000028">
    <property type="protein sequence ID" value="GAC69880.1"/>
    <property type="molecule type" value="Genomic_DNA"/>
</dbReference>
<protein>
    <submittedName>
        <fullName evidence="2">Putative MmyB family DNA-binding protein</fullName>
    </submittedName>
</protein>
<dbReference type="InterPro" id="IPR041413">
    <property type="entry name" value="MLTR_LBD"/>
</dbReference>
<keyword evidence="3" id="KW-1185">Reference proteome</keyword>